<evidence type="ECO:0000313" key="2">
    <source>
        <dbReference type="EMBL" id="ERN02702.1"/>
    </source>
</evidence>
<dbReference type="AlphaFoldDB" id="W1NYN4"/>
<gene>
    <name evidence="2" type="ORF">AMTR_s00085p00118820</name>
</gene>
<organism evidence="2 3">
    <name type="scientific">Amborella trichopoda</name>
    <dbReference type="NCBI Taxonomy" id="13333"/>
    <lineage>
        <taxon>Eukaryota</taxon>
        <taxon>Viridiplantae</taxon>
        <taxon>Streptophyta</taxon>
        <taxon>Embryophyta</taxon>
        <taxon>Tracheophyta</taxon>
        <taxon>Spermatophyta</taxon>
        <taxon>Magnoliopsida</taxon>
        <taxon>Amborellales</taxon>
        <taxon>Amborellaceae</taxon>
        <taxon>Amborella</taxon>
    </lineage>
</organism>
<evidence type="ECO:0000256" key="1">
    <source>
        <dbReference type="SAM" id="Phobius"/>
    </source>
</evidence>
<dbReference type="HOGENOM" id="CLU_2253752_0_0_1"/>
<name>W1NYN4_AMBTC</name>
<keyword evidence="3" id="KW-1185">Reference proteome</keyword>
<accession>W1NYN4</accession>
<sequence>MQILAVRCGQKFFLNVIVFNASIIILAVRLGQKELPQSFRSPQCTNGLVVRTRGACGLVIGEGTSYGLFVRAGTSCGLVICVGTIVRVLRAGTWCGLSMHAGSS</sequence>
<keyword evidence="1" id="KW-0812">Transmembrane</keyword>
<proteinExistence type="predicted"/>
<keyword evidence="1" id="KW-1133">Transmembrane helix</keyword>
<evidence type="ECO:0000313" key="3">
    <source>
        <dbReference type="Proteomes" id="UP000017836"/>
    </source>
</evidence>
<feature type="transmembrane region" description="Helical" evidence="1">
    <location>
        <begin position="68"/>
        <end position="89"/>
    </location>
</feature>
<protein>
    <submittedName>
        <fullName evidence="2">Uncharacterized protein</fullName>
    </submittedName>
</protein>
<reference evidence="3" key="1">
    <citation type="journal article" date="2013" name="Science">
        <title>The Amborella genome and the evolution of flowering plants.</title>
        <authorList>
            <consortium name="Amborella Genome Project"/>
        </authorList>
    </citation>
    <scope>NUCLEOTIDE SEQUENCE [LARGE SCALE GENOMIC DNA]</scope>
</reference>
<dbReference type="Proteomes" id="UP000017836">
    <property type="component" value="Unassembled WGS sequence"/>
</dbReference>
<dbReference type="Gramene" id="ERN02702">
    <property type="protein sequence ID" value="ERN02702"/>
    <property type="gene ID" value="AMTR_s00085p00118820"/>
</dbReference>
<dbReference type="EMBL" id="KI394487">
    <property type="protein sequence ID" value="ERN02702.1"/>
    <property type="molecule type" value="Genomic_DNA"/>
</dbReference>
<keyword evidence="1" id="KW-0472">Membrane</keyword>
<feature type="transmembrane region" description="Helical" evidence="1">
    <location>
        <begin position="12"/>
        <end position="31"/>
    </location>
</feature>